<dbReference type="InterPro" id="IPR000315">
    <property type="entry name" value="Znf_B-box"/>
</dbReference>
<reference evidence="13 14" key="1">
    <citation type="journal article" date="2021" name="Comput. Struct. Biotechnol. J.">
        <title>De novo genome assembly of the potent medicinal plant Rehmannia glutinosa using nanopore technology.</title>
        <authorList>
            <person name="Ma L."/>
            <person name="Dong C."/>
            <person name="Song C."/>
            <person name="Wang X."/>
            <person name="Zheng X."/>
            <person name="Niu Y."/>
            <person name="Chen S."/>
            <person name="Feng W."/>
        </authorList>
    </citation>
    <scope>NUCLEOTIDE SEQUENCE [LARGE SCALE GENOMIC DNA]</scope>
    <source>
        <strain evidence="13">DH-2019</strain>
    </source>
</reference>
<evidence type="ECO:0000313" key="14">
    <source>
        <dbReference type="Proteomes" id="UP001318860"/>
    </source>
</evidence>
<evidence type="ECO:0000256" key="1">
    <source>
        <dbReference type="ARBA" id="ARBA00004123"/>
    </source>
</evidence>
<comment type="caution">
    <text evidence="13">The sequence shown here is derived from an EMBL/GenBank/DDBJ whole genome shotgun (WGS) entry which is preliminary data.</text>
</comment>
<protein>
    <recommendedName>
        <fullName evidence="15">CONSTANS-like protein</fullName>
    </recommendedName>
</protein>
<evidence type="ECO:0000256" key="10">
    <source>
        <dbReference type="SAM" id="MobiDB-lite"/>
    </source>
</evidence>
<dbReference type="InterPro" id="IPR049808">
    <property type="entry name" value="CONSTANS-like_Bbox1"/>
</dbReference>
<evidence type="ECO:0000313" key="13">
    <source>
        <dbReference type="EMBL" id="KAK6142468.1"/>
    </source>
</evidence>
<evidence type="ECO:0000259" key="12">
    <source>
        <dbReference type="PROSITE" id="PS51017"/>
    </source>
</evidence>
<evidence type="ECO:0000256" key="3">
    <source>
        <dbReference type="ARBA" id="ARBA00022723"/>
    </source>
</evidence>
<evidence type="ECO:0000256" key="5">
    <source>
        <dbReference type="ARBA" id="ARBA00022771"/>
    </source>
</evidence>
<evidence type="ECO:0008006" key="15">
    <source>
        <dbReference type="Google" id="ProtNLM"/>
    </source>
</evidence>
<dbReference type="PROSITE" id="PS50119">
    <property type="entry name" value="ZF_BBOX"/>
    <property type="match status" value="1"/>
</dbReference>
<evidence type="ECO:0000256" key="7">
    <source>
        <dbReference type="ARBA" id="ARBA00023242"/>
    </source>
</evidence>
<dbReference type="SMART" id="SM00336">
    <property type="entry name" value="BBOX"/>
    <property type="match status" value="1"/>
</dbReference>
<dbReference type="Proteomes" id="UP001318860">
    <property type="component" value="Unassembled WGS sequence"/>
</dbReference>
<feature type="region of interest" description="Disordered" evidence="10">
    <location>
        <begin position="390"/>
        <end position="412"/>
    </location>
</feature>
<evidence type="ECO:0000256" key="4">
    <source>
        <dbReference type="ARBA" id="ARBA00022737"/>
    </source>
</evidence>
<evidence type="ECO:0000256" key="6">
    <source>
        <dbReference type="ARBA" id="ARBA00022833"/>
    </source>
</evidence>
<evidence type="ECO:0000256" key="8">
    <source>
        <dbReference type="PROSITE-ProRule" id="PRU00024"/>
    </source>
</evidence>
<dbReference type="InterPro" id="IPR010402">
    <property type="entry name" value="CCT_domain"/>
</dbReference>
<gene>
    <name evidence="13" type="ORF">DH2020_022816</name>
</gene>
<keyword evidence="3" id="KW-0479">Metal-binding</keyword>
<sequence>MSEMLCEYCRVEKAIVYCKSDSAPLCFRCDVCVHSANALSRRHLRSLICDKCVSQAAVVRCLDENRSFCQACDSSGGCGAEHRRIELSYYSGCPSRDELSKLWYVDDEFNGSVLDLVNSGGVVGNRMNEIASLVKFGAWSVPSSYQPPPPTNQLPSSSSDYTLLSNGRDQMSFLPQGSTLEKGCGDNVKDLGITESEDSVDMDGMALSFDSSYEMFGNLQNRSRYQCDDGGINGLLMDKNILSVTETNSPHIESALEASSVQQEGMAFQPNSQLAVSDNLMRSMSAGANCMLMNPNISSLGFASGQVIPSSISLALSNITGESSAAEYIDSGLAPLYLTGDSPWDSNFETGCPQARDKAKMRYNAKKKTRTFGKQIRYASRKARADTRMRDKGRFVKRGETLNHDPGGTRDF</sequence>
<feature type="domain" description="CCT" evidence="12">
    <location>
        <begin position="356"/>
        <end position="398"/>
    </location>
</feature>
<feature type="domain" description="B box-type" evidence="11">
    <location>
        <begin position="1"/>
        <end position="48"/>
    </location>
</feature>
<dbReference type="CDD" id="cd19821">
    <property type="entry name" value="Bbox1_BBX-like"/>
    <property type="match status" value="1"/>
</dbReference>
<evidence type="ECO:0000256" key="2">
    <source>
        <dbReference type="ARBA" id="ARBA00010024"/>
    </source>
</evidence>
<organism evidence="13 14">
    <name type="scientific">Rehmannia glutinosa</name>
    <name type="common">Chinese foxglove</name>
    <dbReference type="NCBI Taxonomy" id="99300"/>
    <lineage>
        <taxon>Eukaryota</taxon>
        <taxon>Viridiplantae</taxon>
        <taxon>Streptophyta</taxon>
        <taxon>Embryophyta</taxon>
        <taxon>Tracheophyta</taxon>
        <taxon>Spermatophyta</taxon>
        <taxon>Magnoliopsida</taxon>
        <taxon>eudicotyledons</taxon>
        <taxon>Gunneridae</taxon>
        <taxon>Pentapetalae</taxon>
        <taxon>asterids</taxon>
        <taxon>lamiids</taxon>
        <taxon>Lamiales</taxon>
        <taxon>Orobanchaceae</taxon>
        <taxon>Rehmannieae</taxon>
        <taxon>Rehmannia</taxon>
    </lineage>
</organism>
<dbReference type="PANTHER" id="PTHR31717">
    <property type="entry name" value="ZINC FINGER PROTEIN CONSTANS-LIKE 10"/>
    <property type="match status" value="1"/>
</dbReference>
<evidence type="ECO:0000259" key="11">
    <source>
        <dbReference type="PROSITE" id="PS50119"/>
    </source>
</evidence>
<dbReference type="PROSITE" id="PS51017">
    <property type="entry name" value="CCT"/>
    <property type="match status" value="1"/>
</dbReference>
<comment type="similarity">
    <text evidence="2">Belongs to the CONSTANS family.</text>
</comment>
<dbReference type="EMBL" id="JABTTQ020000013">
    <property type="protein sequence ID" value="KAK6142468.1"/>
    <property type="molecule type" value="Genomic_DNA"/>
</dbReference>
<dbReference type="PANTHER" id="PTHR31717:SF46">
    <property type="entry name" value="CCT MOTIF FAMILY PROTEIN-RELATED"/>
    <property type="match status" value="1"/>
</dbReference>
<name>A0ABR0W481_REHGL</name>
<keyword evidence="7 9" id="KW-0539">Nucleus</keyword>
<keyword evidence="5 8" id="KW-0863">Zinc-finger</keyword>
<accession>A0ABR0W481</accession>
<dbReference type="Pfam" id="PF06203">
    <property type="entry name" value="CCT"/>
    <property type="match status" value="1"/>
</dbReference>
<comment type="subcellular location">
    <subcellularLocation>
        <location evidence="1 9">Nucleus</location>
    </subcellularLocation>
</comment>
<proteinExistence type="inferred from homology"/>
<keyword evidence="14" id="KW-1185">Reference proteome</keyword>
<evidence type="ECO:0000256" key="9">
    <source>
        <dbReference type="PROSITE-ProRule" id="PRU00357"/>
    </source>
</evidence>
<keyword evidence="4" id="KW-0677">Repeat</keyword>
<keyword evidence="6" id="KW-0862">Zinc</keyword>